<protein>
    <submittedName>
        <fullName evidence="11">Respiratory nitrate reductase, gamma subunit</fullName>
    </submittedName>
</protein>
<dbReference type="InterPro" id="IPR023234">
    <property type="entry name" value="NarG-like_domain"/>
</dbReference>
<name>B3E6W3_TRIL1</name>
<gene>
    <name evidence="11" type="ordered locus">Glov_2655</name>
</gene>
<evidence type="ECO:0000256" key="1">
    <source>
        <dbReference type="ARBA" id="ARBA00004651"/>
    </source>
</evidence>
<dbReference type="STRING" id="398767.Glov_2655"/>
<dbReference type="GO" id="GO:0019645">
    <property type="term" value="P:anaerobic electron transport chain"/>
    <property type="evidence" value="ECO:0007669"/>
    <property type="project" value="TreeGrafter"/>
</dbReference>
<keyword evidence="8 9" id="KW-0472">Membrane</keyword>
<evidence type="ECO:0000256" key="2">
    <source>
        <dbReference type="ARBA" id="ARBA00022448"/>
    </source>
</evidence>
<reference evidence="11 12" key="1">
    <citation type="submission" date="2008-05" db="EMBL/GenBank/DDBJ databases">
        <title>Complete sequence of chromosome of Geobacter lovleyi SZ.</title>
        <authorList>
            <consortium name="US DOE Joint Genome Institute"/>
            <person name="Lucas S."/>
            <person name="Copeland A."/>
            <person name="Lapidus A."/>
            <person name="Glavina del Rio T."/>
            <person name="Dalin E."/>
            <person name="Tice H."/>
            <person name="Bruce D."/>
            <person name="Goodwin L."/>
            <person name="Pitluck S."/>
            <person name="Chertkov O."/>
            <person name="Meincke L."/>
            <person name="Brettin T."/>
            <person name="Detter J.C."/>
            <person name="Han C."/>
            <person name="Tapia R."/>
            <person name="Kuske C.R."/>
            <person name="Schmutz J."/>
            <person name="Larimer F."/>
            <person name="Land M."/>
            <person name="Hauser L."/>
            <person name="Kyrpides N."/>
            <person name="Mikhailova N."/>
            <person name="Sung Y."/>
            <person name="Fletcher K.E."/>
            <person name="Ritalahti K.M."/>
            <person name="Loeffler F.E."/>
            <person name="Richardson P."/>
        </authorList>
    </citation>
    <scope>NUCLEOTIDE SEQUENCE [LARGE SCALE GENOMIC DNA]</scope>
    <source>
        <strain evidence="12">ATCC BAA-1151 / DSM 17278 / SZ</strain>
    </source>
</reference>
<evidence type="ECO:0000256" key="9">
    <source>
        <dbReference type="SAM" id="Phobius"/>
    </source>
</evidence>
<dbReference type="AlphaFoldDB" id="B3E6W3"/>
<keyword evidence="12" id="KW-1185">Reference proteome</keyword>
<dbReference type="RefSeq" id="WP_012470699.1">
    <property type="nucleotide sequence ID" value="NC_010814.1"/>
</dbReference>
<accession>B3E6W3</accession>
<keyword evidence="2" id="KW-0813">Transport</keyword>
<evidence type="ECO:0000256" key="3">
    <source>
        <dbReference type="ARBA" id="ARBA00022475"/>
    </source>
</evidence>
<dbReference type="EMBL" id="CP001089">
    <property type="protein sequence ID" value="ACD96368.1"/>
    <property type="molecule type" value="Genomic_DNA"/>
</dbReference>
<comment type="subcellular location">
    <subcellularLocation>
        <location evidence="1">Cell membrane</location>
        <topology evidence="1">Multi-pass membrane protein</topology>
    </subcellularLocation>
</comment>
<feature type="transmembrane region" description="Helical" evidence="9">
    <location>
        <begin position="127"/>
        <end position="151"/>
    </location>
</feature>
<proteinExistence type="predicted"/>
<evidence type="ECO:0000259" key="10">
    <source>
        <dbReference type="Pfam" id="PF02665"/>
    </source>
</evidence>
<evidence type="ECO:0000256" key="5">
    <source>
        <dbReference type="ARBA" id="ARBA00022982"/>
    </source>
</evidence>
<dbReference type="KEGG" id="glo:Glov_2655"/>
<keyword evidence="4 9" id="KW-0812">Transmembrane</keyword>
<keyword evidence="7" id="KW-0560">Oxidoreductase</keyword>
<evidence type="ECO:0000313" key="11">
    <source>
        <dbReference type="EMBL" id="ACD96368.1"/>
    </source>
</evidence>
<dbReference type="HOGENOM" id="CLU_092378_0_0_7"/>
<dbReference type="eggNOG" id="COG2181">
    <property type="taxonomic scope" value="Bacteria"/>
</dbReference>
<dbReference type="PANTHER" id="PTHR30598">
    <property type="entry name" value="NITRATE REDUCTASE PRIVATE CHAPERONE, REDOX ENZYME MATURATION PROTEIN REMP FAMILY"/>
    <property type="match status" value="1"/>
</dbReference>
<dbReference type="GO" id="GO:0020037">
    <property type="term" value="F:heme binding"/>
    <property type="evidence" value="ECO:0007669"/>
    <property type="project" value="TreeGrafter"/>
</dbReference>
<keyword evidence="5" id="KW-0249">Electron transport</keyword>
<dbReference type="GO" id="GO:0008940">
    <property type="term" value="F:nitrate reductase activity"/>
    <property type="evidence" value="ECO:0007669"/>
    <property type="project" value="TreeGrafter"/>
</dbReference>
<dbReference type="GO" id="GO:0009055">
    <property type="term" value="F:electron transfer activity"/>
    <property type="evidence" value="ECO:0007669"/>
    <property type="project" value="TreeGrafter"/>
</dbReference>
<dbReference type="Proteomes" id="UP000002420">
    <property type="component" value="Chromosome"/>
</dbReference>
<dbReference type="Pfam" id="PF02665">
    <property type="entry name" value="Nitrate_red_gam"/>
    <property type="match status" value="1"/>
</dbReference>
<keyword evidence="6 9" id="KW-1133">Transmembrane helix</keyword>
<dbReference type="SUPFAM" id="SSF103501">
    <property type="entry name" value="Respiratory nitrate reductase 1 gamma chain"/>
    <property type="match status" value="1"/>
</dbReference>
<evidence type="ECO:0000313" key="12">
    <source>
        <dbReference type="Proteomes" id="UP000002420"/>
    </source>
</evidence>
<dbReference type="Gene3D" id="1.20.950.20">
    <property type="entry name" value="Transmembrane di-heme cytochromes, Chain C"/>
    <property type="match status" value="1"/>
</dbReference>
<feature type="transmembrane region" description="Helical" evidence="9">
    <location>
        <begin position="6"/>
        <end position="24"/>
    </location>
</feature>
<organism evidence="11 12">
    <name type="scientific">Trichlorobacter lovleyi (strain ATCC BAA-1151 / DSM 17278 / SZ)</name>
    <name type="common">Geobacter lovleyi</name>
    <dbReference type="NCBI Taxonomy" id="398767"/>
    <lineage>
        <taxon>Bacteria</taxon>
        <taxon>Pseudomonadati</taxon>
        <taxon>Thermodesulfobacteriota</taxon>
        <taxon>Desulfuromonadia</taxon>
        <taxon>Geobacterales</taxon>
        <taxon>Geobacteraceae</taxon>
        <taxon>Trichlorobacter</taxon>
    </lineage>
</organism>
<evidence type="ECO:0000256" key="7">
    <source>
        <dbReference type="ARBA" id="ARBA00023002"/>
    </source>
</evidence>
<sequence>MLNTLVFVILPYVALTLVLAVTPYRLFSNRLRWSSYSTQFLERKALYWGINPWHYGIIPVLAAHLFAVIFPETTSRLVGDPTQLLVVEATGLGLGIMALVGSLILLLRRANAPMLNKVTFRADWLALLLLLFQTASGIAVAITNSWGAQWYPATATPYLRSLLMLNPQPEYLIGISTIFTLHVAGAFLLLAVLPFTKLVHLLFLPLDFLKDPPIPYRWHSLPENGKE</sequence>
<feature type="transmembrane region" description="Helical" evidence="9">
    <location>
        <begin position="89"/>
        <end position="107"/>
    </location>
</feature>
<dbReference type="InterPro" id="IPR036197">
    <property type="entry name" value="NarG-like_sf"/>
</dbReference>
<feature type="transmembrane region" description="Helical" evidence="9">
    <location>
        <begin position="45"/>
        <end position="69"/>
    </location>
</feature>
<dbReference type="OrthoDB" id="9788113at2"/>
<feature type="transmembrane region" description="Helical" evidence="9">
    <location>
        <begin position="171"/>
        <end position="193"/>
    </location>
</feature>
<dbReference type="PANTHER" id="PTHR30598:SF3">
    <property type="entry name" value="RESPIRATORY NITRATE REDUCTASE 1 GAMMA CHAIN"/>
    <property type="match status" value="1"/>
</dbReference>
<dbReference type="GO" id="GO:0005886">
    <property type="term" value="C:plasma membrane"/>
    <property type="evidence" value="ECO:0007669"/>
    <property type="project" value="UniProtKB-SubCell"/>
</dbReference>
<feature type="domain" description="NarG-like" evidence="10">
    <location>
        <begin position="3"/>
        <end position="218"/>
    </location>
</feature>
<dbReference type="InterPro" id="IPR051936">
    <property type="entry name" value="Heme-iron_electron_transfer"/>
</dbReference>
<keyword evidence="3" id="KW-1003">Cell membrane</keyword>
<evidence type="ECO:0000256" key="8">
    <source>
        <dbReference type="ARBA" id="ARBA00023136"/>
    </source>
</evidence>
<evidence type="ECO:0000256" key="6">
    <source>
        <dbReference type="ARBA" id="ARBA00022989"/>
    </source>
</evidence>
<evidence type="ECO:0000256" key="4">
    <source>
        <dbReference type="ARBA" id="ARBA00022692"/>
    </source>
</evidence>